<protein>
    <submittedName>
        <fullName evidence="1">Uncharacterized protein</fullName>
    </submittedName>
</protein>
<comment type="caution">
    <text evidence="1">The sequence shown here is derived from an EMBL/GenBank/DDBJ whole genome shotgun (WGS) entry which is preliminary data.</text>
</comment>
<dbReference type="RefSeq" id="WP_095277576.1">
    <property type="nucleotide sequence ID" value="NZ_CP047655.1"/>
</dbReference>
<sequence>MTHFSDTLAPRAPELPALLIPRLARRDERYSTGPYAWLTPGLSSSTAYVSLSPGLACVFDTPATAALTHQQVGMLGFSEHQAWKHAAARLLRFAEERGPEEAFWVRDASIALGGAPGSLPRGVEVQALGWTAAGWVTHPTTFDALHSHFTEVLRPEHELLYYVADDNKLFVFDAPPRDVAGVVGWERLMRYSLGFPLLLCRPRKIRRFY</sequence>
<evidence type="ECO:0000313" key="2">
    <source>
        <dbReference type="Proteomes" id="UP000215771"/>
    </source>
</evidence>
<name>A0A269PCX2_9CORY</name>
<dbReference type="AlphaFoldDB" id="A0A269PCX2"/>
<evidence type="ECO:0000313" key="1">
    <source>
        <dbReference type="EMBL" id="PAJ69735.1"/>
    </source>
</evidence>
<proteinExistence type="predicted"/>
<accession>A0A269PCX2</accession>
<reference evidence="1 2" key="1">
    <citation type="submission" date="2017-08" db="EMBL/GenBank/DDBJ databases">
        <authorList>
            <person name="de Groot N.N."/>
        </authorList>
    </citation>
    <scope>NUCLEOTIDE SEQUENCE [LARGE SCALE GENOMIC DNA]</scope>
    <source>
        <strain evidence="1 2">NBT06-6</strain>
    </source>
</reference>
<dbReference type="EMBL" id="NQMQ01000013">
    <property type="protein sequence ID" value="PAJ69735.1"/>
    <property type="molecule type" value="Genomic_DNA"/>
</dbReference>
<dbReference type="Proteomes" id="UP000215771">
    <property type="component" value="Unassembled WGS sequence"/>
</dbReference>
<gene>
    <name evidence="1" type="ORF">CIG21_07450</name>
</gene>
<organism evidence="1 2">
    <name type="scientific">Corynebacterium hadale</name>
    <dbReference type="NCBI Taxonomy" id="2026255"/>
    <lineage>
        <taxon>Bacteria</taxon>
        <taxon>Bacillati</taxon>
        <taxon>Actinomycetota</taxon>
        <taxon>Actinomycetes</taxon>
        <taxon>Mycobacteriales</taxon>
        <taxon>Corynebacteriaceae</taxon>
        <taxon>Corynebacterium</taxon>
    </lineage>
</organism>